<dbReference type="InterPro" id="IPR006157">
    <property type="entry name" value="FolB_dom"/>
</dbReference>
<dbReference type="Gene3D" id="3.30.1130.10">
    <property type="match status" value="2"/>
</dbReference>
<dbReference type="RefSeq" id="XP_062663908.1">
    <property type="nucleotide sequence ID" value="XM_062806268.1"/>
</dbReference>
<accession>A0AAE0LXJ8</accession>
<dbReference type="Pfam" id="PF02152">
    <property type="entry name" value="FolB"/>
    <property type="match status" value="1"/>
</dbReference>
<evidence type="ECO:0000256" key="2">
    <source>
        <dbReference type="SAM" id="MobiDB-lite"/>
    </source>
</evidence>
<evidence type="ECO:0000313" key="4">
    <source>
        <dbReference type="EMBL" id="KAK3300394.1"/>
    </source>
</evidence>
<feature type="compositionally biased region" description="Low complexity" evidence="2">
    <location>
        <begin position="1"/>
        <end position="18"/>
    </location>
</feature>
<proteinExistence type="predicted"/>
<feature type="region of interest" description="Disordered" evidence="2">
    <location>
        <begin position="1"/>
        <end position="20"/>
    </location>
</feature>
<reference evidence="4" key="2">
    <citation type="submission" date="2023-06" db="EMBL/GenBank/DDBJ databases">
        <authorList>
            <consortium name="Lawrence Berkeley National Laboratory"/>
            <person name="Haridas S."/>
            <person name="Hensen N."/>
            <person name="Bonometti L."/>
            <person name="Westerberg I."/>
            <person name="Brannstrom I.O."/>
            <person name="Guillou S."/>
            <person name="Cros-Aarteil S."/>
            <person name="Calhoun S."/>
            <person name="Kuo A."/>
            <person name="Mondo S."/>
            <person name="Pangilinan J."/>
            <person name="Riley R."/>
            <person name="Labutti K."/>
            <person name="Andreopoulos B."/>
            <person name="Lipzen A."/>
            <person name="Chen C."/>
            <person name="Yanf M."/>
            <person name="Daum C."/>
            <person name="Ng V."/>
            <person name="Clum A."/>
            <person name="Steindorff A."/>
            <person name="Ohm R."/>
            <person name="Martin F."/>
            <person name="Silar P."/>
            <person name="Natvig D."/>
            <person name="Lalanne C."/>
            <person name="Gautier V."/>
            <person name="Ament-Velasquez S.L."/>
            <person name="Kruys A."/>
            <person name="Hutchinson M.I."/>
            <person name="Powell A.J."/>
            <person name="Barry K."/>
            <person name="Miller A.N."/>
            <person name="Grigoriev I.V."/>
            <person name="Debuchy R."/>
            <person name="Gladieux P."/>
            <person name="Thoren M.H."/>
            <person name="Johannesson H."/>
        </authorList>
    </citation>
    <scope>NUCLEOTIDE SEQUENCE</scope>
    <source>
        <strain evidence="4">CBS 168.71</strain>
    </source>
</reference>
<dbReference type="SUPFAM" id="SSF55620">
    <property type="entry name" value="Tetrahydrobiopterin biosynthesis enzymes-like"/>
    <property type="match status" value="1"/>
</dbReference>
<evidence type="ECO:0000259" key="3">
    <source>
        <dbReference type="SMART" id="SM00905"/>
    </source>
</evidence>
<organism evidence="4 5">
    <name type="scientific">Chaetomium fimeti</name>
    <dbReference type="NCBI Taxonomy" id="1854472"/>
    <lineage>
        <taxon>Eukaryota</taxon>
        <taxon>Fungi</taxon>
        <taxon>Dikarya</taxon>
        <taxon>Ascomycota</taxon>
        <taxon>Pezizomycotina</taxon>
        <taxon>Sordariomycetes</taxon>
        <taxon>Sordariomycetidae</taxon>
        <taxon>Sordariales</taxon>
        <taxon>Chaetomiaceae</taxon>
        <taxon>Chaetomium</taxon>
    </lineage>
</organism>
<comment type="caution">
    <text evidence="4">The sequence shown here is derived from an EMBL/GenBank/DDBJ whole genome shotgun (WGS) entry which is preliminary data.</text>
</comment>
<dbReference type="GO" id="GO:0004150">
    <property type="term" value="F:dihydroneopterin aldolase activity"/>
    <property type="evidence" value="ECO:0007669"/>
    <property type="project" value="InterPro"/>
</dbReference>
<protein>
    <submittedName>
        <fullName evidence="4">Dihydroneopterin aldolase-domain-containing protein</fullName>
    </submittedName>
</protein>
<reference evidence="4" key="1">
    <citation type="journal article" date="2023" name="Mol. Phylogenet. Evol.">
        <title>Genome-scale phylogeny and comparative genomics of the fungal order Sordariales.</title>
        <authorList>
            <person name="Hensen N."/>
            <person name="Bonometti L."/>
            <person name="Westerberg I."/>
            <person name="Brannstrom I.O."/>
            <person name="Guillou S."/>
            <person name="Cros-Aarteil S."/>
            <person name="Calhoun S."/>
            <person name="Haridas S."/>
            <person name="Kuo A."/>
            <person name="Mondo S."/>
            <person name="Pangilinan J."/>
            <person name="Riley R."/>
            <person name="LaButti K."/>
            <person name="Andreopoulos B."/>
            <person name="Lipzen A."/>
            <person name="Chen C."/>
            <person name="Yan M."/>
            <person name="Daum C."/>
            <person name="Ng V."/>
            <person name="Clum A."/>
            <person name="Steindorff A."/>
            <person name="Ohm R.A."/>
            <person name="Martin F."/>
            <person name="Silar P."/>
            <person name="Natvig D.O."/>
            <person name="Lalanne C."/>
            <person name="Gautier V."/>
            <person name="Ament-Velasquez S.L."/>
            <person name="Kruys A."/>
            <person name="Hutchinson M.I."/>
            <person name="Powell A.J."/>
            <person name="Barry K."/>
            <person name="Miller A.N."/>
            <person name="Grigoriev I.V."/>
            <person name="Debuchy R."/>
            <person name="Gladieux P."/>
            <person name="Hiltunen Thoren M."/>
            <person name="Johannesson H."/>
        </authorList>
    </citation>
    <scope>NUCLEOTIDE SEQUENCE</scope>
    <source>
        <strain evidence="4">CBS 168.71</strain>
    </source>
</reference>
<sequence length="340" mass="35364">MPPPTTTTTPTTPTPLLTHPRLRALSPDPPATVSIRNLSTTLQHAGRDAWGRAGKAQPCSVSAEVAFHAPFATAAATDALGDDTVHYGTLSKAVLASVAGFEREEKEVAAVAAAAVKKEQTGGGGGGGGGGGAAGERSLRDVLGRVWGDLTGLELDGRVRDGSATAGAAAAAAFLDVSKVRLLSVTVALPKASLLGDGVRLTASAVFNAAEQGQMEGRAMALEVSRLKVPTLVGVNANERLAKQFVIVTVTVEGFTGGEDAYTEIERDVVKAMEASSFETLEALGAHLAEAVLASRWKEDGWQVCIRMEKPTAVPMADCPIVEVRTTWESLERQRAVDRS</sequence>
<keyword evidence="5" id="KW-1185">Reference proteome</keyword>
<name>A0AAE0LXJ8_9PEZI</name>
<dbReference type="GO" id="GO:0046656">
    <property type="term" value="P:folic acid biosynthetic process"/>
    <property type="evidence" value="ECO:0007669"/>
    <property type="project" value="UniProtKB-KW"/>
</dbReference>
<dbReference type="EMBL" id="JAUEPN010000001">
    <property type="protein sequence ID" value="KAK3300394.1"/>
    <property type="molecule type" value="Genomic_DNA"/>
</dbReference>
<dbReference type="InterPro" id="IPR043133">
    <property type="entry name" value="GTP-CH-I_C/QueF"/>
</dbReference>
<dbReference type="SMART" id="SM00905">
    <property type="entry name" value="FolB"/>
    <property type="match status" value="1"/>
</dbReference>
<dbReference type="Proteomes" id="UP001278766">
    <property type="component" value="Unassembled WGS sequence"/>
</dbReference>
<dbReference type="GeneID" id="87843216"/>
<dbReference type="AlphaFoldDB" id="A0AAE0LXJ8"/>
<keyword evidence="1" id="KW-0289">Folate biosynthesis</keyword>
<evidence type="ECO:0000313" key="5">
    <source>
        <dbReference type="Proteomes" id="UP001278766"/>
    </source>
</evidence>
<gene>
    <name evidence="4" type="ORF">B0H64DRAFT_437564</name>
</gene>
<feature type="domain" description="Dihydroneopterin aldolase/epimerase" evidence="3">
    <location>
        <begin position="222"/>
        <end position="326"/>
    </location>
</feature>
<evidence type="ECO:0000256" key="1">
    <source>
        <dbReference type="ARBA" id="ARBA00022909"/>
    </source>
</evidence>